<feature type="transmembrane region" description="Helical" evidence="3">
    <location>
        <begin position="276"/>
        <end position="294"/>
    </location>
</feature>
<evidence type="ECO:0000259" key="4">
    <source>
        <dbReference type="PROSITE" id="PS50850"/>
    </source>
</evidence>
<feature type="transmembrane region" description="Helical" evidence="3">
    <location>
        <begin position="140"/>
        <end position="160"/>
    </location>
</feature>
<feature type="transmembrane region" description="Helical" evidence="3">
    <location>
        <begin position="112"/>
        <end position="128"/>
    </location>
</feature>
<feature type="transmembrane region" description="Helical" evidence="3">
    <location>
        <begin position="198"/>
        <end position="218"/>
    </location>
</feature>
<feature type="transmembrane region" description="Helical" evidence="3">
    <location>
        <begin position="306"/>
        <end position="323"/>
    </location>
</feature>
<comment type="subcellular location">
    <subcellularLocation>
        <location evidence="1">Membrane</location>
        <topology evidence="1">Multi-pass membrane protein</topology>
    </subcellularLocation>
</comment>
<feature type="transmembrane region" description="Helical" evidence="3">
    <location>
        <begin position="79"/>
        <end position="105"/>
    </location>
</feature>
<reference evidence="5 6" key="1">
    <citation type="journal article" date="2018" name="MBio">
        <title>Comparative Genomics Reveals the Core Gene Toolbox for the Fungus-Insect Symbiosis.</title>
        <authorList>
            <person name="Wang Y."/>
            <person name="Stata M."/>
            <person name="Wang W."/>
            <person name="Stajich J.E."/>
            <person name="White M.M."/>
            <person name="Moncalvo J.M."/>
        </authorList>
    </citation>
    <scope>NUCLEOTIDE SEQUENCE [LARGE SCALE GENOMIC DNA]</scope>
    <source>
        <strain evidence="5 6">AUS-77-4</strain>
    </source>
</reference>
<keyword evidence="6" id="KW-1185">Reference proteome</keyword>
<keyword evidence="3" id="KW-1133">Transmembrane helix</keyword>
<dbReference type="InterPro" id="IPR036259">
    <property type="entry name" value="MFS_trans_sf"/>
</dbReference>
<feature type="transmembrane region" description="Helical" evidence="3">
    <location>
        <begin position="37"/>
        <end position="59"/>
    </location>
</feature>
<evidence type="ECO:0000256" key="3">
    <source>
        <dbReference type="SAM" id="Phobius"/>
    </source>
</evidence>
<keyword evidence="3" id="KW-0812">Transmembrane</keyword>
<dbReference type="PANTHER" id="PTHR11360">
    <property type="entry name" value="MONOCARBOXYLATE TRANSPORTER"/>
    <property type="match status" value="1"/>
</dbReference>
<comment type="caution">
    <text evidence="5">The sequence shown here is derived from an EMBL/GenBank/DDBJ whole genome shotgun (WGS) entry which is preliminary data.</text>
</comment>
<feature type="transmembrane region" description="Helical" evidence="3">
    <location>
        <begin position="365"/>
        <end position="388"/>
    </location>
</feature>
<organism evidence="5 6">
    <name type="scientific">Furculomyces boomerangus</name>
    <dbReference type="NCBI Taxonomy" id="61424"/>
    <lineage>
        <taxon>Eukaryota</taxon>
        <taxon>Fungi</taxon>
        <taxon>Fungi incertae sedis</taxon>
        <taxon>Zoopagomycota</taxon>
        <taxon>Kickxellomycotina</taxon>
        <taxon>Harpellomycetes</taxon>
        <taxon>Harpellales</taxon>
        <taxon>Harpellaceae</taxon>
        <taxon>Furculomyces</taxon>
    </lineage>
</organism>
<dbReference type="GO" id="GO:0022857">
    <property type="term" value="F:transmembrane transporter activity"/>
    <property type="evidence" value="ECO:0007669"/>
    <property type="project" value="InterPro"/>
</dbReference>
<feature type="transmembrane region" description="Helical" evidence="3">
    <location>
        <begin position="329"/>
        <end position="353"/>
    </location>
</feature>
<feature type="transmembrane region" description="Helical" evidence="3">
    <location>
        <begin position="167"/>
        <end position="186"/>
    </location>
</feature>
<evidence type="ECO:0000256" key="1">
    <source>
        <dbReference type="ARBA" id="ARBA00004141"/>
    </source>
</evidence>
<evidence type="ECO:0000256" key="2">
    <source>
        <dbReference type="ARBA" id="ARBA00006727"/>
    </source>
</evidence>
<dbReference type="InterPro" id="IPR020846">
    <property type="entry name" value="MFS_dom"/>
</dbReference>
<dbReference type="PANTHER" id="PTHR11360:SF284">
    <property type="entry name" value="EG:103B4.3 PROTEIN-RELATED"/>
    <property type="match status" value="1"/>
</dbReference>
<proteinExistence type="inferred from homology"/>
<dbReference type="Pfam" id="PF07690">
    <property type="entry name" value="MFS_1"/>
    <property type="match status" value="1"/>
</dbReference>
<dbReference type="EMBL" id="MBFT01000337">
    <property type="protein sequence ID" value="PVU93039.1"/>
    <property type="molecule type" value="Genomic_DNA"/>
</dbReference>
<evidence type="ECO:0000313" key="6">
    <source>
        <dbReference type="Proteomes" id="UP000245699"/>
    </source>
</evidence>
<dbReference type="OrthoDB" id="6499973at2759"/>
<dbReference type="InterPro" id="IPR050327">
    <property type="entry name" value="Proton-linked_MCT"/>
</dbReference>
<dbReference type="Proteomes" id="UP000245699">
    <property type="component" value="Unassembled WGS sequence"/>
</dbReference>
<dbReference type="GO" id="GO:0016020">
    <property type="term" value="C:membrane"/>
    <property type="evidence" value="ECO:0007669"/>
    <property type="project" value="UniProtKB-SubCell"/>
</dbReference>
<comment type="similarity">
    <text evidence="2">Belongs to the major facilitator superfamily. Monocarboxylate porter (TC 2.A.1.13) family.</text>
</comment>
<protein>
    <recommendedName>
        <fullName evidence="4">Major facilitator superfamily (MFS) profile domain-containing protein</fullName>
    </recommendedName>
</protein>
<name>A0A2T9YL47_9FUNG</name>
<gene>
    <name evidence="5" type="ORF">BB559_003455</name>
</gene>
<evidence type="ECO:0000313" key="5">
    <source>
        <dbReference type="EMBL" id="PVU93039.1"/>
    </source>
</evidence>
<dbReference type="PROSITE" id="PS50850">
    <property type="entry name" value="MFS"/>
    <property type="match status" value="1"/>
</dbReference>
<dbReference type="AlphaFoldDB" id="A0A2T9YL47"/>
<sequence length="434" mass="48267">MAETKDNIESMEVSLDEKKTIQADSEPIDNGEGLDSLYSWAVATCGMLNYLMVFGNFNAFGIFQEYYVNTMFTQESASAISWISTMSYTFTLSGGFFASIIISYIGIRKTTAFGWIVSCLGLLLASFSNKIWQLTLTQGFIFGFGSSILINCSIVIPSLWFDKYRNLAIAITSSGSGFGSLVVGPIVRKVIAQYGLHWSFRVLFFISFVVSGASVYFFKPRTTFTPSRNLVDLHLLKRPLTMFICAGGFFAEWGYIVLPLYFPSTIAEIGRSRVDASNAIIFFSAFSGISRLLSSVMASRIGPNMSLIYAMFGSAILIFSMWLPFKSFIVYFVFVGLYGITCPLFFPLTPVIISNNYEKKQLSQVNGLAFLFYGLSSLIGIPLMGFMVDKIGKRESYTSVKVLGGVVFIFAGIVMTAQYLYCRRYIPKLKTGKI</sequence>
<dbReference type="InterPro" id="IPR011701">
    <property type="entry name" value="MFS"/>
</dbReference>
<feature type="transmembrane region" description="Helical" evidence="3">
    <location>
        <begin position="400"/>
        <end position="421"/>
    </location>
</feature>
<dbReference type="SUPFAM" id="SSF103473">
    <property type="entry name" value="MFS general substrate transporter"/>
    <property type="match status" value="1"/>
</dbReference>
<feature type="transmembrane region" description="Helical" evidence="3">
    <location>
        <begin position="239"/>
        <end position="256"/>
    </location>
</feature>
<feature type="domain" description="Major facilitator superfamily (MFS) profile" evidence="4">
    <location>
        <begin position="240"/>
        <end position="434"/>
    </location>
</feature>
<keyword evidence="3" id="KW-0472">Membrane</keyword>
<accession>A0A2T9YL47</accession>
<dbReference type="Gene3D" id="1.20.1250.20">
    <property type="entry name" value="MFS general substrate transporter like domains"/>
    <property type="match status" value="2"/>
</dbReference>